<dbReference type="InterPro" id="IPR006204">
    <property type="entry name" value="GHMP_kinase_N_dom"/>
</dbReference>
<dbReference type="SUPFAM" id="SSF54211">
    <property type="entry name" value="Ribosomal protein S5 domain 2-like"/>
    <property type="match status" value="1"/>
</dbReference>
<dbReference type="Gene3D" id="3.30.230.10">
    <property type="match status" value="1"/>
</dbReference>
<reference evidence="3 4" key="1">
    <citation type="submission" date="2017-03" db="EMBL/GenBank/DDBJ databases">
        <title>Genome sequence of Methanobrevibacter thaueri.</title>
        <authorList>
            <person name="Poehlein A."/>
            <person name="Seedorf H."/>
            <person name="Daniel R."/>
        </authorList>
    </citation>
    <scope>NUCLEOTIDE SEQUENCE [LARGE SCALE GENOMIC DNA]</scope>
    <source>
        <strain evidence="3 4">DSM 11995</strain>
    </source>
</reference>
<dbReference type="AlphaFoldDB" id="A0A315XNL9"/>
<evidence type="ECO:0000256" key="1">
    <source>
        <dbReference type="HAMAP-Rule" id="MF_02223"/>
    </source>
</evidence>
<keyword evidence="1" id="KW-0418">Kinase</keyword>
<dbReference type="PANTHER" id="PTHR42282">
    <property type="entry name" value="PANTOATE KINASE-RELATED"/>
    <property type="match status" value="1"/>
</dbReference>
<sequence length="281" mass="30559">MSNSVFVPGHITGFFTIENHEISLKNGSCGAGFLLSKGVRTTIDDADELIINVNQGDSTVIDEVLRILEIDTNFKITQDIQLPIGAGFGTSAASALSLSLALNDFLDLNYPKELCGQIAHMAEVNLGSGLGDVIAQTGHGMVLRVEPGAPGIGKIESFEHDVYVAWKSFGGIDTSSIIRDPHHREVISDVGLKYLEFFEEKSSLRNFLDFSYKFSTETNLMSGEVKSLVDYLNSRDDILGSSMAMLGNTVFAFAYDKSAFETLDIEGLHVDKLNNVGIVHD</sequence>
<evidence type="ECO:0000259" key="2">
    <source>
        <dbReference type="Pfam" id="PF00288"/>
    </source>
</evidence>
<comment type="similarity">
    <text evidence="1">Belongs to the GHMP kinase family. PoK subfamily.</text>
</comment>
<dbReference type="PIRSF" id="PIRSF016896">
    <property type="entry name" value="GHMP_arc_MJ0969"/>
    <property type="match status" value="1"/>
</dbReference>
<comment type="function">
    <text evidence="1">Phosphorylates (R)-pantoate to form (R)-4-phosphopantoate in the CoA biosynthesis pathway.</text>
</comment>
<gene>
    <name evidence="3" type="ORF">MBBTH_06990</name>
</gene>
<name>A0A315XNL9_9EURY</name>
<dbReference type="GO" id="GO:0016301">
    <property type="term" value="F:kinase activity"/>
    <property type="evidence" value="ECO:0007669"/>
    <property type="project" value="UniProtKB-UniRule"/>
</dbReference>
<evidence type="ECO:0000313" key="3">
    <source>
        <dbReference type="EMBL" id="PWB87730.1"/>
    </source>
</evidence>
<dbReference type="GO" id="GO:0005524">
    <property type="term" value="F:ATP binding"/>
    <property type="evidence" value="ECO:0007669"/>
    <property type="project" value="UniProtKB-KW"/>
</dbReference>
<dbReference type="PANTHER" id="PTHR42282:SF1">
    <property type="entry name" value="PANTOATE KINASE"/>
    <property type="match status" value="1"/>
</dbReference>
<dbReference type="InterPro" id="IPR012043">
    <property type="entry name" value="PoK"/>
</dbReference>
<dbReference type="EC" id="2.7.1.169" evidence="1"/>
<dbReference type="Pfam" id="PF00288">
    <property type="entry name" value="GHMP_kinases_N"/>
    <property type="match status" value="1"/>
</dbReference>
<evidence type="ECO:0000313" key="4">
    <source>
        <dbReference type="Proteomes" id="UP000251717"/>
    </source>
</evidence>
<dbReference type="UniPathway" id="UPA00241"/>
<dbReference type="HAMAP" id="MF_02223">
    <property type="entry name" value="Pantoate_kinase"/>
    <property type="match status" value="1"/>
</dbReference>
<dbReference type="GO" id="GO:0015937">
    <property type="term" value="P:coenzyme A biosynthetic process"/>
    <property type="evidence" value="ECO:0007669"/>
    <property type="project" value="UniProtKB-UniRule"/>
</dbReference>
<dbReference type="EMBL" id="MZGS01000017">
    <property type="protein sequence ID" value="PWB87730.1"/>
    <property type="molecule type" value="Genomic_DNA"/>
</dbReference>
<comment type="catalytic activity">
    <reaction evidence="1">
        <text>(R)-pantoate + ATP = (R)-4-phosphopantoate + ADP + H(+)</text>
        <dbReference type="Rhea" id="RHEA:28246"/>
        <dbReference type="ChEBI" id="CHEBI:15378"/>
        <dbReference type="ChEBI" id="CHEBI:15980"/>
        <dbReference type="ChEBI" id="CHEBI:30616"/>
        <dbReference type="ChEBI" id="CHEBI:61294"/>
        <dbReference type="ChEBI" id="CHEBI:456216"/>
        <dbReference type="EC" id="2.7.1.169"/>
    </reaction>
</comment>
<comment type="pathway">
    <text evidence="1">Cofactor biosynthesis; coenzyme A biosynthesis.</text>
</comment>
<dbReference type="InterPro" id="IPR020568">
    <property type="entry name" value="Ribosomal_Su5_D2-typ_SF"/>
</dbReference>
<keyword evidence="1" id="KW-0067">ATP-binding</keyword>
<dbReference type="RefSeq" id="WP_116591669.1">
    <property type="nucleotide sequence ID" value="NZ_JBGUNC010000039.1"/>
</dbReference>
<dbReference type="InterPro" id="IPR014721">
    <property type="entry name" value="Ribsml_uS5_D2-typ_fold_subgr"/>
</dbReference>
<dbReference type="OrthoDB" id="85822at2157"/>
<dbReference type="Proteomes" id="UP000251717">
    <property type="component" value="Unassembled WGS sequence"/>
</dbReference>
<comment type="caution">
    <text evidence="3">The sequence shown here is derived from an EMBL/GenBank/DDBJ whole genome shotgun (WGS) entry which is preliminary data.</text>
</comment>
<keyword evidence="4" id="KW-1185">Reference proteome</keyword>
<keyword evidence="1" id="KW-0173">Coenzyme A biosynthesis</keyword>
<feature type="domain" description="GHMP kinase N-terminal" evidence="2">
    <location>
        <begin position="69"/>
        <end position="136"/>
    </location>
</feature>
<protein>
    <recommendedName>
        <fullName evidence="1">Pantoate kinase</fullName>
        <shortName evidence="1">PoK</shortName>
        <ecNumber evidence="1">2.7.1.169</ecNumber>
    </recommendedName>
</protein>
<keyword evidence="1" id="KW-0808">Transferase</keyword>
<organism evidence="3 4">
    <name type="scientific">Methanobrevibacter thaueri</name>
    <dbReference type="NCBI Taxonomy" id="190975"/>
    <lineage>
        <taxon>Archaea</taxon>
        <taxon>Methanobacteriati</taxon>
        <taxon>Methanobacteriota</taxon>
        <taxon>Methanomada group</taxon>
        <taxon>Methanobacteria</taxon>
        <taxon>Methanobacteriales</taxon>
        <taxon>Methanobacteriaceae</taxon>
        <taxon>Methanobrevibacter</taxon>
    </lineage>
</organism>
<keyword evidence="1" id="KW-0547">Nucleotide-binding</keyword>
<accession>A0A315XNL9</accession>
<proteinExistence type="inferred from homology"/>